<feature type="domain" description="V-type ATP synthase subunit I N-terminal" evidence="9">
    <location>
        <begin position="116"/>
        <end position="204"/>
    </location>
</feature>
<evidence type="ECO:0000256" key="1">
    <source>
        <dbReference type="ARBA" id="ARBA00004141"/>
    </source>
</evidence>
<evidence type="ECO:0000256" key="7">
    <source>
        <dbReference type="ARBA" id="ARBA00023136"/>
    </source>
</evidence>
<comment type="similarity">
    <text evidence="2">Belongs to the V-ATPase 116 kDa subunit family.</text>
</comment>
<dbReference type="Gene3D" id="3.30.70.2750">
    <property type="match status" value="1"/>
</dbReference>
<feature type="transmembrane region" description="Helical" evidence="8">
    <location>
        <begin position="550"/>
        <end position="568"/>
    </location>
</feature>
<evidence type="ECO:0000256" key="6">
    <source>
        <dbReference type="ARBA" id="ARBA00023065"/>
    </source>
</evidence>
<comment type="subcellular location">
    <subcellularLocation>
        <location evidence="1">Membrane</location>
        <topology evidence="1">Multi-pass membrane protein</topology>
    </subcellularLocation>
</comment>
<evidence type="ECO:0000256" key="2">
    <source>
        <dbReference type="ARBA" id="ARBA00009904"/>
    </source>
</evidence>
<feature type="transmembrane region" description="Helical" evidence="8">
    <location>
        <begin position="399"/>
        <end position="420"/>
    </location>
</feature>
<dbReference type="Gene3D" id="1.20.1460.20">
    <property type="match status" value="1"/>
</dbReference>
<dbReference type="Proteomes" id="UP000632222">
    <property type="component" value="Unassembled WGS sequence"/>
</dbReference>
<evidence type="ECO:0000313" key="11">
    <source>
        <dbReference type="Proteomes" id="UP000632222"/>
    </source>
</evidence>
<keyword evidence="4 8" id="KW-0812">Transmembrane</keyword>
<evidence type="ECO:0000256" key="5">
    <source>
        <dbReference type="ARBA" id="ARBA00022989"/>
    </source>
</evidence>
<protein>
    <submittedName>
        <fullName evidence="10">V-type ATP synthase subunit I</fullName>
    </submittedName>
</protein>
<keyword evidence="7 8" id="KW-0472">Membrane</keyword>
<evidence type="ECO:0000256" key="3">
    <source>
        <dbReference type="ARBA" id="ARBA00022448"/>
    </source>
</evidence>
<feature type="transmembrane region" description="Helical" evidence="8">
    <location>
        <begin position="478"/>
        <end position="497"/>
    </location>
</feature>
<accession>A0ABQ2D1G8</accession>
<reference evidence="11" key="1">
    <citation type="journal article" date="2019" name="Int. J. Syst. Evol. Microbiol.">
        <title>The Global Catalogue of Microorganisms (GCM) 10K type strain sequencing project: providing services to taxonomists for standard genome sequencing and annotation.</title>
        <authorList>
            <consortium name="The Broad Institute Genomics Platform"/>
            <consortium name="The Broad Institute Genome Sequencing Center for Infectious Disease"/>
            <person name="Wu L."/>
            <person name="Ma J."/>
        </authorList>
    </citation>
    <scope>NUCLEOTIDE SEQUENCE [LARGE SCALE GENOMIC DNA]</scope>
    <source>
        <strain evidence="11">JCM 14370</strain>
    </source>
</reference>
<proteinExistence type="inferred from homology"/>
<keyword evidence="5 8" id="KW-1133">Transmembrane helix</keyword>
<feature type="transmembrane region" description="Helical" evidence="8">
    <location>
        <begin position="346"/>
        <end position="378"/>
    </location>
</feature>
<feature type="transmembrane region" description="Helical" evidence="8">
    <location>
        <begin position="518"/>
        <end position="538"/>
    </location>
</feature>
<dbReference type="EMBL" id="BMOD01000011">
    <property type="protein sequence ID" value="GGJ41668.1"/>
    <property type="molecule type" value="Genomic_DNA"/>
</dbReference>
<organism evidence="10 11">
    <name type="scientific">Deinococcus roseus</name>
    <dbReference type="NCBI Taxonomy" id="392414"/>
    <lineage>
        <taxon>Bacteria</taxon>
        <taxon>Thermotogati</taxon>
        <taxon>Deinococcota</taxon>
        <taxon>Deinococci</taxon>
        <taxon>Deinococcales</taxon>
        <taxon>Deinococcaceae</taxon>
        <taxon>Deinococcus</taxon>
    </lineage>
</organism>
<feature type="transmembrane region" description="Helical" evidence="8">
    <location>
        <begin position="588"/>
        <end position="606"/>
    </location>
</feature>
<keyword evidence="6" id="KW-0406">Ion transport</keyword>
<keyword evidence="3" id="KW-0813">Transport</keyword>
<keyword evidence="11" id="KW-1185">Reference proteome</keyword>
<evidence type="ECO:0000256" key="8">
    <source>
        <dbReference type="SAM" id="Phobius"/>
    </source>
</evidence>
<comment type="caution">
    <text evidence="10">The sequence shown here is derived from an EMBL/GenBank/DDBJ whole genome shotgun (WGS) entry which is preliminary data.</text>
</comment>
<dbReference type="Gene3D" id="3.30.70.2170">
    <property type="match status" value="1"/>
</dbReference>
<feature type="transmembrane region" description="Helical" evidence="8">
    <location>
        <begin position="618"/>
        <end position="641"/>
    </location>
</feature>
<evidence type="ECO:0000313" key="10">
    <source>
        <dbReference type="EMBL" id="GGJ41668.1"/>
    </source>
</evidence>
<dbReference type="InterPro" id="IPR002490">
    <property type="entry name" value="V-ATPase_116kDa_su"/>
</dbReference>
<evidence type="ECO:0000259" key="9">
    <source>
        <dbReference type="Pfam" id="PF18670"/>
    </source>
</evidence>
<dbReference type="PANTHER" id="PTHR11629">
    <property type="entry name" value="VACUOLAR PROTON ATPASES"/>
    <property type="match status" value="1"/>
</dbReference>
<sequence>MISKMQQVTIAARKSDARRLISALQDAGVLHITPVETQELSTGALTGQDAEDRKNTERLLARVDTTLGELGNPVLPSGALPAEANWESTVEAVARDSNALTHQRTGLEADLALAQSFSDVVKALAEVAQGLDASKRLAVVPFTLDAKQDAALLQQTLQSDLKDRFAMDFKPVGALRAGVVVVKNQDRDAARQALSKARVGELRLPGRFDSMPLGDAAAELSRVSREAPGQLQGIRDRLNSIGQQQGSTLNAIRDALKDRVTAFEVQAQSARGKYGIALQGFVPADQAGDLQNALKQFDVAIEMQAADEHHSENVPVKLKNNGYVQNFEFLLNVSQPPRYGTFDPSWIVSFFFPLFFGFVIADIGLGLLFLFVSLWAMGQSRAGKSVTIGFMGLVLDPRTLGQVATVLTTMSLWAILWGLLTGEFFGNFFEHLGIFYIDPNLIQNVWGVQVAHHAAEAGHAAEEARGLFPILYPRVDSGFAGTVMVHTLYIGILFLLWSWGLKAQLGLKHGHMNHFWEGVGMIGGLVGLIMVAWISQAGKELGAIGDSTDPRFWVMVIGFLVFIVGVVMSKMGMMTIELLSQGGNIISFSRLFAVGLASAILANLATDLGWGLYESMGAIGAILGILLALLVHAFAIALTIIGHVMQPLRLNYVEFLNPTGFYTETGPRYNPLRKLSKQK</sequence>
<dbReference type="RefSeq" id="WP_229684814.1">
    <property type="nucleotide sequence ID" value="NZ_BMOD01000011.1"/>
</dbReference>
<evidence type="ECO:0000256" key="4">
    <source>
        <dbReference type="ARBA" id="ARBA00022692"/>
    </source>
</evidence>
<dbReference type="Pfam" id="PF18670">
    <property type="entry name" value="V_ATPase_I_N"/>
    <property type="match status" value="1"/>
</dbReference>
<dbReference type="InterPro" id="IPR040574">
    <property type="entry name" value="V_ATPase_I_N"/>
</dbReference>
<name>A0ABQ2D1G8_9DEIO</name>
<gene>
    <name evidence="10" type="primary">atpI</name>
    <name evidence="10" type="ORF">GCM10008938_29640</name>
</gene>
<dbReference type="PANTHER" id="PTHR11629:SF63">
    <property type="entry name" value="V-TYPE PROTON ATPASE SUBUNIT A"/>
    <property type="match status" value="1"/>
</dbReference>